<gene>
    <name evidence="4" type="ORF">BJR07_27725</name>
</gene>
<dbReference type="Pfam" id="PF11794">
    <property type="entry name" value="HpaB_N"/>
    <property type="match status" value="1"/>
</dbReference>
<evidence type="ECO:0000256" key="2">
    <source>
        <dbReference type="ARBA" id="ARBA00022827"/>
    </source>
</evidence>
<evidence type="ECO:0000256" key="1">
    <source>
        <dbReference type="ARBA" id="ARBA00022630"/>
    </source>
</evidence>
<dbReference type="Gene3D" id="1.10.3140.10">
    <property type="entry name" value="4-hydroxybutyryl-coa dehydratase, domain 1"/>
    <property type="match status" value="1"/>
</dbReference>
<dbReference type="GO" id="GO:0004497">
    <property type="term" value="F:monooxygenase activity"/>
    <property type="evidence" value="ECO:0007669"/>
    <property type="project" value="UniProtKB-KW"/>
</dbReference>
<dbReference type="Gene3D" id="2.40.110.10">
    <property type="entry name" value="Butyryl-CoA Dehydrogenase, subunit A, domain 2"/>
    <property type="match status" value="1"/>
</dbReference>
<sequence>MVYRERINDNRKVYLNGELVKDVTKHSAFSGAIHCVEEYYSLQNEKPEEHSFVDTDGQRSSISLLIPRSIKDLERKRKAYKEIADISYGMLGRTPDFINAAVATLSAHASFFGRDEYANYTQNAEEYYKHVKANNLFIAHGSINPQIDRSKALGAQEHDFAGVHVVSYDASGIVVKGAKMIVTLAPIADELLIFNMPGLKAGDEDYAVAFTLPVNSPGLKVICRKPLVKEGYDTFDHPLTNQFDEIDAYLLLDEVFIPWDRVLIFRDVEKSNQFYDKTFARHHTGHQGIVRGLAKAELLTGIAIKLAEMLKLNQFINIQEKLGELTSYVELLKASIVLSEQDAYMSNEGVITPSINAIQAIRYNFPKMYEKMVKCIQSLAAGSMLATPHHEDFFNENGDYLMTALSTGEFDAKERTMLLNLAWDASGDAFGQRQLVYEYYHAGDPMRIAAGHYLSYEKGKMYNMVERILKSETDKVCMSR</sequence>
<dbReference type="PANTHER" id="PTHR36117:SF3">
    <property type="entry name" value="4-HYDROXYPHENYLACETATE 3-MONOOXYGENASE-RELATED"/>
    <property type="match status" value="1"/>
</dbReference>
<name>A0A151UWR5_BACCE</name>
<dbReference type="GO" id="GO:0016627">
    <property type="term" value="F:oxidoreductase activity, acting on the CH-CH group of donors"/>
    <property type="evidence" value="ECO:0007669"/>
    <property type="project" value="InterPro"/>
</dbReference>
<accession>A0A151UWR5</accession>
<keyword evidence="1" id="KW-0285">Flavoprotein</keyword>
<dbReference type="SUPFAM" id="SSF56645">
    <property type="entry name" value="Acyl-CoA dehydrogenase NM domain-like"/>
    <property type="match status" value="1"/>
</dbReference>
<dbReference type="Gene3D" id="1.20.140.10">
    <property type="entry name" value="Butyryl-CoA Dehydrogenase, subunit A, domain 3"/>
    <property type="match status" value="1"/>
</dbReference>
<dbReference type="EMBL" id="MPON01000020">
    <property type="protein sequence ID" value="OKA32531.1"/>
    <property type="molecule type" value="Genomic_DNA"/>
</dbReference>
<dbReference type="InterPro" id="IPR004925">
    <property type="entry name" value="HpaB/PvcC/4-BUDH"/>
</dbReference>
<dbReference type="Pfam" id="PF03241">
    <property type="entry name" value="HpaB"/>
    <property type="match status" value="1"/>
</dbReference>
<dbReference type="PANTHER" id="PTHR36117">
    <property type="entry name" value="4-HYDROXYPHENYLACETATE 3-MONOOXYGENASE-RELATED"/>
    <property type="match status" value="1"/>
</dbReference>
<dbReference type="SUPFAM" id="SSF47203">
    <property type="entry name" value="Acyl-CoA dehydrogenase C-terminal domain-like"/>
    <property type="match status" value="1"/>
</dbReference>
<dbReference type="AlphaFoldDB" id="A0A151UWR5"/>
<keyword evidence="3" id="KW-0560">Oxidoreductase</keyword>
<reference evidence="4 5" key="1">
    <citation type="submission" date="2016-11" db="EMBL/GenBank/DDBJ databases">
        <title>Identification of Bacillus cereus isolated from egg-white.</title>
        <authorList>
            <person name="Soni A."/>
            <person name="Oey I."/>
            <person name="Silcock P."/>
            <person name="Bremer P."/>
        </authorList>
    </citation>
    <scope>NUCLEOTIDE SEQUENCE [LARGE SCALE GENOMIC DNA]</scope>
    <source>
        <strain evidence="4 5">NZAS03</strain>
    </source>
</reference>
<evidence type="ECO:0000313" key="4">
    <source>
        <dbReference type="EMBL" id="OKA32531.1"/>
    </source>
</evidence>
<protein>
    <submittedName>
        <fullName evidence="4">4-hydroxyphenylacetate 3-monooxygenase</fullName>
    </submittedName>
</protein>
<comment type="caution">
    <text evidence="4">The sequence shown here is derived from an EMBL/GenBank/DDBJ whole genome shotgun (WGS) entry which is preliminary data.</text>
</comment>
<evidence type="ECO:0000313" key="5">
    <source>
        <dbReference type="Proteomes" id="UP000186535"/>
    </source>
</evidence>
<dbReference type="InterPro" id="IPR036250">
    <property type="entry name" value="AcylCo_DH-like_C"/>
</dbReference>
<keyword evidence="2" id="KW-0274">FAD</keyword>
<dbReference type="PIRSF" id="PIRSF000331">
    <property type="entry name" value="HpaA_HpaB"/>
    <property type="match status" value="1"/>
</dbReference>
<dbReference type="InterPro" id="IPR024719">
    <property type="entry name" value="HpaB/PvcC/4-BUDH_C"/>
</dbReference>
<dbReference type="PATRIC" id="fig|1396.435.peg.5224"/>
<evidence type="ECO:0000256" key="3">
    <source>
        <dbReference type="ARBA" id="ARBA00023002"/>
    </source>
</evidence>
<dbReference type="InterPro" id="IPR024674">
    <property type="entry name" value="HpaB/PvcC/4-BUDH_N"/>
</dbReference>
<dbReference type="InterPro" id="IPR046373">
    <property type="entry name" value="Acyl-CoA_Oxase/DH_mid-dom_sf"/>
</dbReference>
<dbReference type="InterPro" id="IPR009100">
    <property type="entry name" value="AcylCoA_DH/oxidase_NM_dom_sf"/>
</dbReference>
<keyword evidence="4" id="KW-0503">Monooxygenase</keyword>
<organism evidence="4 5">
    <name type="scientific">Bacillus cereus</name>
    <dbReference type="NCBI Taxonomy" id="1396"/>
    <lineage>
        <taxon>Bacteria</taxon>
        <taxon>Bacillati</taxon>
        <taxon>Bacillota</taxon>
        <taxon>Bacilli</taxon>
        <taxon>Bacillales</taxon>
        <taxon>Bacillaceae</taxon>
        <taxon>Bacillus</taxon>
        <taxon>Bacillus cereus group</taxon>
    </lineage>
</organism>
<proteinExistence type="predicted"/>
<dbReference type="Proteomes" id="UP000186535">
    <property type="component" value="Unassembled WGS sequence"/>
</dbReference>
<dbReference type="RefSeq" id="WP_000263000.1">
    <property type="nucleotide sequence ID" value="NZ_CAKJVO010000022.1"/>
</dbReference>